<dbReference type="Proteomes" id="UP001215598">
    <property type="component" value="Unassembled WGS sequence"/>
</dbReference>
<sequence length="294" mass="32838">MAQEELPPFLVPFGQATKTDPREGVFNHSNLGPAHSLWWNSDGPPEAVFLFIPGNPGLVQFYTEFLGLLRSEHPHLAVFAHAHLGHTPGIFSDKHSLSAQVESAIQALDAVHTIFPAAKIILSGHSVGSWIALQVLKARPSDISQVFLLCPTITHIADTPNGRRLSWFFRSPLPRLISWLSYLTRPLPLSLLFPWPVLQITVLRSLLNDPATIFACLSMAHEEMVTIREVDLTLLEEHGHKIYLYFAAKDDWVSTYEAKITRLFDASRVERADVPHAFCLHHGAKVAAWVAENI</sequence>
<dbReference type="GO" id="GO:0005811">
    <property type="term" value="C:lipid droplet"/>
    <property type="evidence" value="ECO:0007669"/>
    <property type="project" value="UniProtKB-SubCell"/>
</dbReference>
<evidence type="ECO:0000256" key="1">
    <source>
        <dbReference type="ARBA" id="ARBA00004502"/>
    </source>
</evidence>
<dbReference type="PANTHER" id="PTHR13390:SF0">
    <property type="entry name" value="LIPID DROPLET-ASSOCIATED HYDROLASE"/>
    <property type="match status" value="1"/>
</dbReference>
<comment type="caution">
    <text evidence="5">The sequence shown here is derived from an EMBL/GenBank/DDBJ whole genome shotgun (WGS) entry which is preliminary data.</text>
</comment>
<evidence type="ECO:0000256" key="4">
    <source>
        <dbReference type="ARBA" id="ARBA00022801"/>
    </source>
</evidence>
<keyword evidence="6" id="KW-1185">Reference proteome</keyword>
<dbReference type="AlphaFoldDB" id="A0AAD7KHX9"/>
<evidence type="ECO:0000313" key="5">
    <source>
        <dbReference type="EMBL" id="KAJ7786128.1"/>
    </source>
</evidence>
<evidence type="ECO:0000313" key="6">
    <source>
        <dbReference type="Proteomes" id="UP001215598"/>
    </source>
</evidence>
<protein>
    <recommendedName>
        <fullName evidence="7">Alpha/beta-hydrolase</fullName>
    </recommendedName>
</protein>
<dbReference type="Gene3D" id="3.40.50.1820">
    <property type="entry name" value="alpha/beta hydrolase"/>
    <property type="match status" value="1"/>
</dbReference>
<dbReference type="SUPFAM" id="SSF53474">
    <property type="entry name" value="alpha/beta-Hydrolases"/>
    <property type="match status" value="1"/>
</dbReference>
<evidence type="ECO:0000256" key="3">
    <source>
        <dbReference type="ARBA" id="ARBA00022677"/>
    </source>
</evidence>
<name>A0AAD7KHX9_9AGAR</name>
<dbReference type="Pfam" id="PF10230">
    <property type="entry name" value="LIDHydrolase"/>
    <property type="match status" value="1"/>
</dbReference>
<dbReference type="PANTHER" id="PTHR13390">
    <property type="entry name" value="LIPASE"/>
    <property type="match status" value="1"/>
</dbReference>
<dbReference type="GO" id="GO:0016298">
    <property type="term" value="F:lipase activity"/>
    <property type="evidence" value="ECO:0007669"/>
    <property type="project" value="InterPro"/>
</dbReference>
<gene>
    <name evidence="5" type="ORF">B0H16DRAFT_1355289</name>
</gene>
<organism evidence="5 6">
    <name type="scientific">Mycena metata</name>
    <dbReference type="NCBI Taxonomy" id="1033252"/>
    <lineage>
        <taxon>Eukaryota</taxon>
        <taxon>Fungi</taxon>
        <taxon>Dikarya</taxon>
        <taxon>Basidiomycota</taxon>
        <taxon>Agaricomycotina</taxon>
        <taxon>Agaricomycetes</taxon>
        <taxon>Agaricomycetidae</taxon>
        <taxon>Agaricales</taxon>
        <taxon>Marasmiineae</taxon>
        <taxon>Mycenaceae</taxon>
        <taxon>Mycena</taxon>
    </lineage>
</organism>
<dbReference type="EMBL" id="JARKIB010000001">
    <property type="protein sequence ID" value="KAJ7786128.1"/>
    <property type="molecule type" value="Genomic_DNA"/>
</dbReference>
<dbReference type="InterPro" id="IPR029058">
    <property type="entry name" value="AB_hydrolase_fold"/>
</dbReference>
<comment type="similarity">
    <text evidence="2">Belongs to the AB hydrolase superfamily. LDAH family.</text>
</comment>
<evidence type="ECO:0008006" key="7">
    <source>
        <dbReference type="Google" id="ProtNLM"/>
    </source>
</evidence>
<dbReference type="InterPro" id="IPR019363">
    <property type="entry name" value="LDAH"/>
</dbReference>
<keyword evidence="4" id="KW-0378">Hydrolase</keyword>
<evidence type="ECO:0000256" key="2">
    <source>
        <dbReference type="ARBA" id="ARBA00008300"/>
    </source>
</evidence>
<comment type="subcellular location">
    <subcellularLocation>
        <location evidence="1">Lipid droplet</location>
    </subcellularLocation>
</comment>
<reference evidence="5" key="1">
    <citation type="submission" date="2023-03" db="EMBL/GenBank/DDBJ databases">
        <title>Massive genome expansion in bonnet fungi (Mycena s.s.) driven by repeated elements and novel gene families across ecological guilds.</title>
        <authorList>
            <consortium name="Lawrence Berkeley National Laboratory"/>
            <person name="Harder C.B."/>
            <person name="Miyauchi S."/>
            <person name="Viragh M."/>
            <person name="Kuo A."/>
            <person name="Thoen E."/>
            <person name="Andreopoulos B."/>
            <person name="Lu D."/>
            <person name="Skrede I."/>
            <person name="Drula E."/>
            <person name="Henrissat B."/>
            <person name="Morin E."/>
            <person name="Kohler A."/>
            <person name="Barry K."/>
            <person name="LaButti K."/>
            <person name="Morin E."/>
            <person name="Salamov A."/>
            <person name="Lipzen A."/>
            <person name="Mereny Z."/>
            <person name="Hegedus B."/>
            <person name="Baldrian P."/>
            <person name="Stursova M."/>
            <person name="Weitz H."/>
            <person name="Taylor A."/>
            <person name="Grigoriev I.V."/>
            <person name="Nagy L.G."/>
            <person name="Martin F."/>
            <person name="Kauserud H."/>
        </authorList>
    </citation>
    <scope>NUCLEOTIDE SEQUENCE</scope>
    <source>
        <strain evidence="5">CBHHK182m</strain>
    </source>
</reference>
<accession>A0AAD7KHX9</accession>
<proteinExistence type="inferred from homology"/>
<dbReference type="GO" id="GO:0019915">
    <property type="term" value="P:lipid storage"/>
    <property type="evidence" value="ECO:0007669"/>
    <property type="project" value="InterPro"/>
</dbReference>
<keyword evidence="3" id="KW-0551">Lipid droplet</keyword>